<reference evidence="3 4" key="1">
    <citation type="submission" date="2013-06" db="EMBL/GenBank/DDBJ databases">
        <authorList>
            <person name="Weinstock G."/>
            <person name="Sodergren E."/>
            <person name="Lobos E.A."/>
            <person name="Fulton L."/>
            <person name="Fulton R."/>
            <person name="Courtney L."/>
            <person name="Fronick C."/>
            <person name="O'Laughlin M."/>
            <person name="Godfrey J."/>
            <person name="Wilson R.M."/>
            <person name="Miner T."/>
            <person name="Farmer C."/>
            <person name="Delehaunty K."/>
            <person name="Cordes M."/>
            <person name="Minx P."/>
            <person name="Tomlinson C."/>
            <person name="Chen J."/>
            <person name="Wollam A."/>
            <person name="Pepin K.H."/>
            <person name="Bhonagiri V."/>
            <person name="Zhang X."/>
            <person name="Warren W."/>
            <person name="Mitreva M."/>
            <person name="Mardis E.R."/>
            <person name="Wilson R.K."/>
        </authorList>
    </citation>
    <scope>NUCLEOTIDE SEQUENCE [LARGE SCALE GENOMIC DNA]</scope>
    <source>
        <strain evidence="3 4">ATCC 27803</strain>
    </source>
</reference>
<sequence length="319" mass="36528">MEFYSMEKRKQHKKINVLEGLEKEEKKEKEIINLDKEIGIDEEMFQEEMESSQENESVLEEEVSENEEILEAQEELVEENNETEKISEEDSTEEIEEEKEIPLEEDAEDLVVEEDTDSKPKKKIDGRWFLICILCVLLGIVFYAGFKVFNQYQSQEKVGEVAENKTENKDTTAPAFIGFLDRIVINLNAVDVDYSKYYLAVDNDQQMQVTVTGDVNLSQEGEYPITVSSTDEAGNTTSQDAIVQVISEETMVAVPIELTPMFDGSIPMATDTKQRVEANVIMYYYGEVSQEIKDEIARLGLDVSGYRLDSYWHPSDLNI</sequence>
<evidence type="ECO:0000313" key="3">
    <source>
        <dbReference type="EMBL" id="ERK47217.1"/>
    </source>
</evidence>
<keyword evidence="2" id="KW-0812">Transmembrane</keyword>
<protein>
    <recommendedName>
        <fullName evidence="5">Pesticidal crystal protein Cry22Aa Ig-like domain-containing protein</fullName>
    </recommendedName>
</protein>
<dbReference type="HOGENOM" id="CLU_075512_0_0_9"/>
<evidence type="ECO:0000256" key="2">
    <source>
        <dbReference type="SAM" id="Phobius"/>
    </source>
</evidence>
<feature type="compositionally biased region" description="Acidic residues" evidence="1">
    <location>
        <begin position="47"/>
        <end position="81"/>
    </location>
</feature>
<gene>
    <name evidence="3" type="ORF">HMPREF0367_00154</name>
</gene>
<dbReference type="InterPro" id="IPR013783">
    <property type="entry name" value="Ig-like_fold"/>
</dbReference>
<dbReference type="EMBL" id="AWVI01000008">
    <property type="protein sequence ID" value="ERK47217.1"/>
    <property type="molecule type" value="Genomic_DNA"/>
</dbReference>
<evidence type="ECO:0000256" key="1">
    <source>
        <dbReference type="SAM" id="MobiDB-lite"/>
    </source>
</evidence>
<keyword evidence="2" id="KW-1133">Transmembrane helix</keyword>
<dbReference type="AlphaFoldDB" id="U2R938"/>
<organism evidence="3 4">
    <name type="scientific">Faecalitalea cylindroides ATCC 27803</name>
    <dbReference type="NCBI Taxonomy" id="649755"/>
    <lineage>
        <taxon>Bacteria</taxon>
        <taxon>Bacillati</taxon>
        <taxon>Bacillota</taxon>
        <taxon>Erysipelotrichia</taxon>
        <taxon>Erysipelotrichales</taxon>
        <taxon>Erysipelotrichaceae</taxon>
        <taxon>Faecalitalea</taxon>
    </lineage>
</organism>
<keyword evidence="2" id="KW-0472">Membrane</keyword>
<evidence type="ECO:0000313" key="4">
    <source>
        <dbReference type="Proteomes" id="UP000016658"/>
    </source>
</evidence>
<accession>U2R938</accession>
<dbReference type="Gene3D" id="2.60.40.10">
    <property type="entry name" value="Immunoglobulins"/>
    <property type="match status" value="1"/>
</dbReference>
<feature type="region of interest" description="Disordered" evidence="1">
    <location>
        <begin position="47"/>
        <end position="116"/>
    </location>
</feature>
<feature type="transmembrane region" description="Helical" evidence="2">
    <location>
        <begin position="128"/>
        <end position="146"/>
    </location>
</feature>
<proteinExistence type="predicted"/>
<comment type="caution">
    <text evidence="3">The sequence shown here is derived from an EMBL/GenBank/DDBJ whole genome shotgun (WGS) entry which is preliminary data.</text>
</comment>
<dbReference type="Proteomes" id="UP000016658">
    <property type="component" value="Unassembled WGS sequence"/>
</dbReference>
<evidence type="ECO:0008006" key="5">
    <source>
        <dbReference type="Google" id="ProtNLM"/>
    </source>
</evidence>
<name>U2R938_9FIRM</name>
<feature type="compositionally biased region" description="Acidic residues" evidence="1">
    <location>
        <begin position="89"/>
        <end position="116"/>
    </location>
</feature>